<evidence type="ECO:0000256" key="2">
    <source>
        <dbReference type="ARBA" id="ARBA00022448"/>
    </source>
</evidence>
<feature type="domain" description="ABC transporter" evidence="3">
    <location>
        <begin position="4"/>
        <end position="241"/>
    </location>
</feature>
<organism evidence="4 5">
    <name type="scientific">Candidatus Contendobacter odensis Run_B_J11</name>
    <dbReference type="NCBI Taxonomy" id="1400861"/>
    <lineage>
        <taxon>Bacteria</taxon>
        <taxon>Pseudomonadati</taxon>
        <taxon>Pseudomonadota</taxon>
        <taxon>Gammaproteobacteria</taxon>
        <taxon>Candidatus Competibacteraceae</taxon>
        <taxon>Candidatus Contendibacter</taxon>
    </lineage>
</organism>
<dbReference type="PANTHER" id="PTHR43117">
    <property type="entry name" value="OSMOPROTECTANT IMPORT ATP-BINDING PROTEIN OSMV"/>
    <property type="match status" value="1"/>
</dbReference>
<dbReference type="SUPFAM" id="SSF52540">
    <property type="entry name" value="P-loop containing nucleoside triphosphate hydrolases"/>
    <property type="match status" value="1"/>
</dbReference>
<dbReference type="PROSITE" id="PS50893">
    <property type="entry name" value="ABC_TRANSPORTER_2"/>
    <property type="match status" value="1"/>
</dbReference>
<keyword evidence="5" id="KW-1185">Reference proteome</keyword>
<dbReference type="Gene3D" id="3.40.50.300">
    <property type="entry name" value="P-loop containing nucleotide triphosphate hydrolases"/>
    <property type="match status" value="1"/>
</dbReference>
<reference evidence="4 5" key="1">
    <citation type="journal article" date="2014" name="ISME J.">
        <title>Candidatus Competibacter-lineage genomes retrieved from metagenomes reveal functional metabolic diversity.</title>
        <authorList>
            <person name="McIlroy S.J."/>
            <person name="Albertsen M."/>
            <person name="Andresen E.K."/>
            <person name="Saunders A.M."/>
            <person name="Kristiansen R."/>
            <person name="Stokholm-Bjerregaard M."/>
            <person name="Nielsen K.L."/>
            <person name="Nielsen P.H."/>
        </authorList>
    </citation>
    <scope>NUCLEOTIDE SEQUENCE [LARGE SCALE GENOMIC DNA]</scope>
    <source>
        <strain evidence="4 5">Run_B_J11</strain>
    </source>
</reference>
<dbReference type="RefSeq" id="WP_034435833.1">
    <property type="nucleotide sequence ID" value="NZ_CBTK010000290.1"/>
</dbReference>
<dbReference type="InterPro" id="IPR003439">
    <property type="entry name" value="ABC_transporter-like_ATP-bd"/>
</dbReference>
<accession>A0A7U7GFU4</accession>
<sequence>MAEARLRVRDWVLDAQPIPEPFDFQALPGELWLLVGRVDSGRRELIRSIAGLDRPLAGYLELFGQAVEPLRARALGRLRSQVGVVLEQSGLVPAWSVFENLALLLHYHRLAPIGAVEDYVVNFVESCRVPQTLLPRRASELSPLESAWIALLRALIIKPRLLLVSAYLPRETLAVNYSVWAFFEEVIQPMNMTILVDAGPGALPIGSETRLLVMDQGTLRAAGMAQDLSDHPDALVRHYAGSEYA</sequence>
<name>A0A7U7GFU4_9GAMM</name>
<dbReference type="AlphaFoldDB" id="A0A7U7GFU4"/>
<evidence type="ECO:0000256" key="1">
    <source>
        <dbReference type="ARBA" id="ARBA00005417"/>
    </source>
</evidence>
<dbReference type="Pfam" id="PF00005">
    <property type="entry name" value="ABC_tran"/>
    <property type="match status" value="1"/>
</dbReference>
<protein>
    <recommendedName>
        <fullName evidence="3">ABC transporter domain-containing protein</fullName>
    </recommendedName>
</protein>
<dbReference type="InterPro" id="IPR027417">
    <property type="entry name" value="P-loop_NTPase"/>
</dbReference>
<dbReference type="GO" id="GO:0016887">
    <property type="term" value="F:ATP hydrolysis activity"/>
    <property type="evidence" value="ECO:0007669"/>
    <property type="project" value="InterPro"/>
</dbReference>
<dbReference type="EMBL" id="CBTK010000290">
    <property type="protein sequence ID" value="CDH47086.1"/>
    <property type="molecule type" value="Genomic_DNA"/>
</dbReference>
<comment type="caution">
    <text evidence="4">The sequence shown here is derived from an EMBL/GenBank/DDBJ whole genome shotgun (WGS) entry which is preliminary data.</text>
</comment>
<evidence type="ECO:0000313" key="4">
    <source>
        <dbReference type="EMBL" id="CDH47086.1"/>
    </source>
</evidence>
<proteinExistence type="inferred from homology"/>
<comment type="similarity">
    <text evidence="1">Belongs to the ABC transporter superfamily.</text>
</comment>
<evidence type="ECO:0000259" key="3">
    <source>
        <dbReference type="PROSITE" id="PS50893"/>
    </source>
</evidence>
<dbReference type="PANTHER" id="PTHR43117:SF4">
    <property type="entry name" value="OSMOPROTECTANT IMPORT ATP-BINDING PROTEIN OSMV"/>
    <property type="match status" value="1"/>
</dbReference>
<evidence type="ECO:0000313" key="5">
    <source>
        <dbReference type="Proteomes" id="UP000019184"/>
    </source>
</evidence>
<dbReference type="GO" id="GO:0005524">
    <property type="term" value="F:ATP binding"/>
    <property type="evidence" value="ECO:0007669"/>
    <property type="project" value="InterPro"/>
</dbReference>
<gene>
    <name evidence="4" type="ORF">BN874_720030</name>
</gene>
<keyword evidence="2" id="KW-0813">Transport</keyword>
<dbReference type="Proteomes" id="UP000019184">
    <property type="component" value="Unassembled WGS sequence"/>
</dbReference>
<dbReference type="OrthoDB" id="9804819at2"/>